<dbReference type="EMBL" id="GL883100">
    <property type="protein sequence ID" value="EGG08539.1"/>
    <property type="molecule type" value="Genomic_DNA"/>
</dbReference>
<evidence type="ECO:0008006" key="4">
    <source>
        <dbReference type="Google" id="ProtNLM"/>
    </source>
</evidence>
<sequence>MGQDDYAEVVSGSGGLKLKGIGLPQKKKKKKSSSSSSNKDRLKSDNLNPPSTSTLTSTSTSTSTSTLNNPTLNQLESLGNVTRVEKTLAERRFEAVQKKRLAEKAKKQALKTHKDRVADFNERLEAQSEHFDIPKVGPG</sequence>
<dbReference type="PANTHER" id="PTHR13282">
    <property type="entry name" value="PROTEIN FAM32A"/>
    <property type="match status" value="1"/>
</dbReference>
<gene>
    <name evidence="2" type="ORF">MELLADRAFT_84737</name>
</gene>
<evidence type="ECO:0000256" key="1">
    <source>
        <dbReference type="SAM" id="MobiDB-lite"/>
    </source>
</evidence>
<dbReference type="STRING" id="747676.F4RG36"/>
<protein>
    <recommendedName>
        <fullName evidence="4">DUF1754-domain-containing protein</fullName>
    </recommendedName>
</protein>
<proteinExistence type="predicted"/>
<dbReference type="AlphaFoldDB" id="F4RG36"/>
<dbReference type="GeneID" id="18933592"/>
<keyword evidence="3" id="KW-1185">Reference proteome</keyword>
<feature type="region of interest" description="Disordered" evidence="1">
    <location>
        <begin position="1"/>
        <end position="78"/>
    </location>
</feature>
<feature type="compositionally biased region" description="Low complexity" evidence="1">
    <location>
        <begin position="46"/>
        <end position="73"/>
    </location>
</feature>
<accession>F4RG36</accession>
<name>F4RG36_MELLP</name>
<dbReference type="GO" id="GO:0005730">
    <property type="term" value="C:nucleolus"/>
    <property type="evidence" value="ECO:0007669"/>
    <property type="project" value="TreeGrafter"/>
</dbReference>
<organism evidence="3">
    <name type="scientific">Melampsora larici-populina (strain 98AG31 / pathotype 3-4-7)</name>
    <name type="common">Poplar leaf rust fungus</name>
    <dbReference type="NCBI Taxonomy" id="747676"/>
    <lineage>
        <taxon>Eukaryota</taxon>
        <taxon>Fungi</taxon>
        <taxon>Dikarya</taxon>
        <taxon>Basidiomycota</taxon>
        <taxon>Pucciniomycotina</taxon>
        <taxon>Pucciniomycetes</taxon>
        <taxon>Pucciniales</taxon>
        <taxon>Melampsoraceae</taxon>
        <taxon>Melampsora</taxon>
    </lineage>
</organism>
<dbReference type="InParanoid" id="F4RG36"/>
<dbReference type="VEuPathDB" id="FungiDB:MELLADRAFT_84737"/>
<dbReference type="KEGG" id="mlr:MELLADRAFT_84737"/>
<reference evidence="3" key="1">
    <citation type="journal article" date="2011" name="Proc. Natl. Acad. Sci. U.S.A.">
        <title>Obligate biotrophy features unraveled by the genomic analysis of rust fungi.</title>
        <authorList>
            <person name="Duplessis S."/>
            <person name="Cuomo C.A."/>
            <person name="Lin Y.-C."/>
            <person name="Aerts A."/>
            <person name="Tisserant E."/>
            <person name="Veneault-Fourrey C."/>
            <person name="Joly D.L."/>
            <person name="Hacquard S."/>
            <person name="Amselem J."/>
            <person name="Cantarel B.L."/>
            <person name="Chiu R."/>
            <person name="Coutinho P.M."/>
            <person name="Feau N."/>
            <person name="Field M."/>
            <person name="Frey P."/>
            <person name="Gelhaye E."/>
            <person name="Goldberg J."/>
            <person name="Grabherr M.G."/>
            <person name="Kodira C.D."/>
            <person name="Kohler A."/>
            <person name="Kuees U."/>
            <person name="Lindquist E.A."/>
            <person name="Lucas S.M."/>
            <person name="Mago R."/>
            <person name="Mauceli E."/>
            <person name="Morin E."/>
            <person name="Murat C."/>
            <person name="Pangilinan J.L."/>
            <person name="Park R."/>
            <person name="Pearson M."/>
            <person name="Quesneville H."/>
            <person name="Rouhier N."/>
            <person name="Sakthikumar S."/>
            <person name="Salamov A.A."/>
            <person name="Schmutz J."/>
            <person name="Selles B."/>
            <person name="Shapiro H."/>
            <person name="Tanguay P."/>
            <person name="Tuskan G.A."/>
            <person name="Henrissat B."/>
            <person name="Van de Peer Y."/>
            <person name="Rouze P."/>
            <person name="Ellis J.G."/>
            <person name="Dodds P.N."/>
            <person name="Schein J.E."/>
            <person name="Zhong S."/>
            <person name="Hamelin R.C."/>
            <person name="Grigoriev I.V."/>
            <person name="Szabo L.J."/>
            <person name="Martin F."/>
        </authorList>
    </citation>
    <scope>NUCLEOTIDE SEQUENCE [LARGE SCALE GENOMIC DNA]</scope>
    <source>
        <strain evidence="3">98AG31 / pathotype 3-4-7</strain>
    </source>
</reference>
<evidence type="ECO:0000313" key="3">
    <source>
        <dbReference type="Proteomes" id="UP000001072"/>
    </source>
</evidence>
<dbReference type="OrthoDB" id="205403at2759"/>
<dbReference type="HOGENOM" id="CLU_098435_1_1_1"/>
<dbReference type="InterPro" id="IPR013865">
    <property type="entry name" value="FAM32A"/>
</dbReference>
<dbReference type="eggNOG" id="KOG3410">
    <property type="taxonomic scope" value="Eukaryota"/>
</dbReference>
<dbReference type="RefSeq" id="XP_007408125.1">
    <property type="nucleotide sequence ID" value="XM_007408063.1"/>
</dbReference>
<dbReference type="PANTHER" id="PTHR13282:SF6">
    <property type="entry name" value="PROTEIN FAM32A"/>
    <property type="match status" value="1"/>
</dbReference>
<dbReference type="Pfam" id="PF08555">
    <property type="entry name" value="FAM32A"/>
    <property type="match status" value="1"/>
</dbReference>
<evidence type="ECO:0000313" key="2">
    <source>
        <dbReference type="EMBL" id="EGG08539.1"/>
    </source>
</evidence>
<dbReference type="Proteomes" id="UP000001072">
    <property type="component" value="Unassembled WGS sequence"/>
</dbReference>